<evidence type="ECO:0000313" key="3">
    <source>
        <dbReference type="EMBL" id="MEX4006843.1"/>
    </source>
</evidence>
<evidence type="ECO:0000259" key="2">
    <source>
        <dbReference type="PROSITE" id="PS50234"/>
    </source>
</evidence>
<name>A0ABV3WQA6_9HYPH</name>
<dbReference type="SMART" id="SM00327">
    <property type="entry name" value="VWA"/>
    <property type="match status" value="1"/>
</dbReference>
<comment type="caution">
    <text evidence="3">The sequence shown here is derived from an EMBL/GenBank/DDBJ whole genome shotgun (WGS) entry which is preliminary data.</text>
</comment>
<reference evidence="3 4" key="1">
    <citation type="submission" date="2024-01" db="EMBL/GenBank/DDBJ databases">
        <title>New evidence supports the origin of RcGTA from prophage.</title>
        <authorList>
            <person name="Xu Y."/>
            <person name="Liu B."/>
            <person name="Chen F."/>
        </authorList>
    </citation>
    <scope>NUCLEOTIDE SEQUENCE [LARGE SCALE GENOMIC DNA]</scope>
    <source>
        <strain evidence="3 4">CBW1107-2</strain>
    </source>
</reference>
<dbReference type="Proteomes" id="UP001559025">
    <property type="component" value="Unassembled WGS sequence"/>
</dbReference>
<feature type="compositionally biased region" description="Polar residues" evidence="1">
    <location>
        <begin position="691"/>
        <end position="702"/>
    </location>
</feature>
<evidence type="ECO:0000256" key="1">
    <source>
        <dbReference type="SAM" id="MobiDB-lite"/>
    </source>
</evidence>
<dbReference type="EMBL" id="JAZHFV010000002">
    <property type="protein sequence ID" value="MEX4006843.1"/>
    <property type="molecule type" value="Genomic_DNA"/>
</dbReference>
<keyword evidence="4" id="KW-1185">Reference proteome</keyword>
<dbReference type="SUPFAM" id="SSF53300">
    <property type="entry name" value="vWA-like"/>
    <property type="match status" value="1"/>
</dbReference>
<evidence type="ECO:0000313" key="4">
    <source>
        <dbReference type="Proteomes" id="UP001559025"/>
    </source>
</evidence>
<organism evidence="3 4">
    <name type="scientific">Neoaquamicrobium sediminum</name>
    <dbReference type="NCBI Taxonomy" id="1849104"/>
    <lineage>
        <taxon>Bacteria</taxon>
        <taxon>Pseudomonadati</taxon>
        <taxon>Pseudomonadota</taxon>
        <taxon>Alphaproteobacteria</taxon>
        <taxon>Hyphomicrobiales</taxon>
        <taxon>Phyllobacteriaceae</taxon>
        <taxon>Neoaquamicrobium</taxon>
    </lineage>
</organism>
<dbReference type="PROSITE" id="PS50234">
    <property type="entry name" value="VWFA"/>
    <property type="match status" value="1"/>
</dbReference>
<feature type="domain" description="VWFA" evidence="2">
    <location>
        <begin position="61"/>
        <end position="240"/>
    </location>
</feature>
<accession>A0ABV3WQA6</accession>
<feature type="region of interest" description="Disordered" evidence="1">
    <location>
        <begin position="595"/>
        <end position="619"/>
    </location>
</feature>
<protein>
    <recommendedName>
        <fullName evidence="2">VWFA domain-containing protein</fullName>
    </recommendedName>
</protein>
<dbReference type="InterPro" id="IPR002035">
    <property type="entry name" value="VWF_A"/>
</dbReference>
<sequence>MLASGKTQLALPCSSPGGIDIVTSKRKIGPLSCLRRIGYMAAFSALAAFAVPVAAQQTDSASILIYDASGSMWGQIDGGITKVEVARDVIGDFFVSRDNAVPLGVIAYGHNRRGDCSDIETIASVGVNDPSDLSARLNRLNPRGMTPITESLTLAASMIPPTAESADIILVTDGLETCDADPCALAAQLAQEGIAIRAHVVGFGLTSQEAEAMSCLADATGGLLLTPQTGQELADALDQIAAVQPASDAKPAQEAFFDMGPNAEAGHTYEISYHGTARPDSYAGFTPRGGDMPSVSPSFGVVGGAGAAGNNPFSKTAPSEPGEYDLIMVAYDGSIIARQPIEVVAPSNGFDAIGSVEPDKRFQFSWRGPNQVGQRIVIARPGAAPNDYEGDWGQPYSNRQTQRMGLRAPADPGVYELRYISGNQQEILFFREFGVGVPFEDTDTTNTADLAAQAAAATQAAAGQDAMPLVRATFRIPDKFPRTPLWWSAVPLDPDMSPEAWSPISEMIVGEGEFEPGRYRISTTGPGEVEFSAEVEIYPGQNSDFIIPPVGETDDEASATTLGGPWQLIGVPPYQMQAGADQLLTLALEQAQPNGPIGGSWTAQESLAGPQATGREGDFTTATLDGDVLRMTFTVGEPIPAPMTLYLTPYGIGYAGSLSSAGQGMSVVMWPGGHVPPSLEEMRKAVHGQAPSDTAEMSTTAPMPSGRPAQDGDAVSVRLLTPFEIGGKRVQWSAIRTDTPAADVAFAINEFEHMLIIDLAPGTYAVEGINEAEGIFLAETITVTAGGENSFEIPVARDGDRSSVETDHGEDVAFVCTNAPGGCEVRHEASGISLMLPNSWTMGEPYFYETAGGARADLPTATFFAKDLGKVVSVELNPRQWLESNGPCRAIGANQLCMFVGQGMGAEIGFEAIASSLQISPSRSGDVVAAESDTRIPIDLGGRNPESVLRALFGNQTGN</sequence>
<gene>
    <name evidence="3" type="ORF">V1479_05965</name>
</gene>
<dbReference type="RefSeq" id="WP_368802110.1">
    <property type="nucleotide sequence ID" value="NZ_JAZHFV010000002.1"/>
</dbReference>
<dbReference type="InterPro" id="IPR036465">
    <property type="entry name" value="vWFA_dom_sf"/>
</dbReference>
<dbReference type="Gene3D" id="3.40.50.410">
    <property type="entry name" value="von Willebrand factor, type A domain"/>
    <property type="match status" value="1"/>
</dbReference>
<feature type="region of interest" description="Disordered" evidence="1">
    <location>
        <begin position="689"/>
        <end position="712"/>
    </location>
</feature>
<proteinExistence type="predicted"/>